<reference evidence="6" key="1">
    <citation type="journal article" date="2017" name="Genome Biol.">
        <title>Comparative genomics reveals high biological diversity and specific adaptations in the industrially and medically important fungal genus Aspergillus.</title>
        <authorList>
            <person name="de Vries R.P."/>
            <person name="Riley R."/>
            <person name="Wiebenga A."/>
            <person name="Aguilar-Osorio G."/>
            <person name="Amillis S."/>
            <person name="Uchima C.A."/>
            <person name="Anderluh G."/>
            <person name="Asadollahi M."/>
            <person name="Askin M."/>
            <person name="Barry K."/>
            <person name="Battaglia E."/>
            <person name="Bayram O."/>
            <person name="Benocci T."/>
            <person name="Braus-Stromeyer S.A."/>
            <person name="Caldana C."/>
            <person name="Canovas D."/>
            <person name="Cerqueira G.C."/>
            <person name="Chen F."/>
            <person name="Chen W."/>
            <person name="Choi C."/>
            <person name="Clum A."/>
            <person name="Dos Santos R.A."/>
            <person name="Damasio A.R."/>
            <person name="Diallinas G."/>
            <person name="Emri T."/>
            <person name="Fekete E."/>
            <person name="Flipphi M."/>
            <person name="Freyberg S."/>
            <person name="Gallo A."/>
            <person name="Gournas C."/>
            <person name="Habgood R."/>
            <person name="Hainaut M."/>
            <person name="Harispe M.L."/>
            <person name="Henrissat B."/>
            <person name="Hilden K.S."/>
            <person name="Hope R."/>
            <person name="Hossain A."/>
            <person name="Karabika E."/>
            <person name="Karaffa L."/>
            <person name="Karanyi Z."/>
            <person name="Krasevec N."/>
            <person name="Kuo A."/>
            <person name="Kusch H."/>
            <person name="LaButti K."/>
            <person name="Lagendijk E.L."/>
            <person name="Lapidus A."/>
            <person name="Levasseur A."/>
            <person name="Lindquist E."/>
            <person name="Lipzen A."/>
            <person name="Logrieco A.F."/>
            <person name="MacCabe A."/>
            <person name="Maekelae M.R."/>
            <person name="Malavazi I."/>
            <person name="Melin P."/>
            <person name="Meyer V."/>
            <person name="Mielnichuk N."/>
            <person name="Miskei M."/>
            <person name="Molnar A.P."/>
            <person name="Mule G."/>
            <person name="Ngan C.Y."/>
            <person name="Orejas M."/>
            <person name="Orosz E."/>
            <person name="Ouedraogo J.P."/>
            <person name="Overkamp K.M."/>
            <person name="Park H.-S."/>
            <person name="Perrone G."/>
            <person name="Piumi F."/>
            <person name="Punt P.J."/>
            <person name="Ram A.F."/>
            <person name="Ramon A."/>
            <person name="Rauscher S."/>
            <person name="Record E."/>
            <person name="Riano-Pachon D.M."/>
            <person name="Robert V."/>
            <person name="Roehrig J."/>
            <person name="Ruller R."/>
            <person name="Salamov A."/>
            <person name="Salih N.S."/>
            <person name="Samson R.A."/>
            <person name="Sandor E."/>
            <person name="Sanguinetti M."/>
            <person name="Schuetze T."/>
            <person name="Sepcic K."/>
            <person name="Shelest E."/>
            <person name="Sherlock G."/>
            <person name="Sophianopoulou V."/>
            <person name="Squina F.M."/>
            <person name="Sun H."/>
            <person name="Susca A."/>
            <person name="Todd R.B."/>
            <person name="Tsang A."/>
            <person name="Unkles S.E."/>
            <person name="van de Wiele N."/>
            <person name="van Rossen-Uffink D."/>
            <person name="Oliveira J.V."/>
            <person name="Vesth T.C."/>
            <person name="Visser J."/>
            <person name="Yu J.-H."/>
            <person name="Zhou M."/>
            <person name="Andersen M.R."/>
            <person name="Archer D.B."/>
            <person name="Baker S.E."/>
            <person name="Benoit I."/>
            <person name="Brakhage A.A."/>
            <person name="Braus G.H."/>
            <person name="Fischer R."/>
            <person name="Frisvad J.C."/>
            <person name="Goldman G.H."/>
            <person name="Houbraken J."/>
            <person name="Oakley B."/>
            <person name="Pocsi I."/>
            <person name="Scazzocchio C."/>
            <person name="Seiboth B."/>
            <person name="vanKuyk P.A."/>
            <person name="Wortman J."/>
            <person name="Dyer P.S."/>
            <person name="Grigoriev I.V."/>
        </authorList>
    </citation>
    <scope>NUCLEOTIDE SEQUENCE [LARGE SCALE GENOMIC DNA]</scope>
    <source>
        <strain evidence="6">CBS 593.65</strain>
    </source>
</reference>
<gene>
    <name evidence="5" type="ORF">ASPSYDRAFT_72008</name>
</gene>
<dbReference type="InterPro" id="IPR015813">
    <property type="entry name" value="Pyrv/PenolPyrv_kinase-like_dom"/>
</dbReference>
<dbReference type="SUPFAM" id="SSF51621">
    <property type="entry name" value="Phosphoenolpyruvate/pyruvate domain"/>
    <property type="match status" value="1"/>
</dbReference>
<dbReference type="InterPro" id="IPR050251">
    <property type="entry name" value="HpcH-HpaI_aldolase"/>
</dbReference>
<dbReference type="STRING" id="1036612.A0A1L9T5M3"/>
<dbReference type="Gene3D" id="3.20.20.60">
    <property type="entry name" value="Phosphoenolpyruvate-binding domains"/>
    <property type="match status" value="1"/>
</dbReference>
<dbReference type="OrthoDB" id="1621678at2759"/>
<keyword evidence="6" id="KW-1185">Reference proteome</keyword>
<dbReference type="GeneID" id="63766691"/>
<proteinExistence type="inferred from homology"/>
<name>A0A1L9T5M3_9EURO</name>
<evidence type="ECO:0000256" key="3">
    <source>
        <dbReference type="ARBA" id="ARBA00023239"/>
    </source>
</evidence>
<evidence type="ECO:0000256" key="1">
    <source>
        <dbReference type="ARBA" id="ARBA00005568"/>
    </source>
</evidence>
<dbReference type="RefSeq" id="XP_040698467.1">
    <property type="nucleotide sequence ID" value="XM_040850618.1"/>
</dbReference>
<keyword evidence="2" id="KW-0479">Metal-binding</keyword>
<dbReference type="EMBL" id="KV878594">
    <property type="protein sequence ID" value="OJJ54661.1"/>
    <property type="molecule type" value="Genomic_DNA"/>
</dbReference>
<comment type="similarity">
    <text evidence="1">Belongs to the HpcH/HpaI aldolase family.</text>
</comment>
<accession>A0A1L9T5M3</accession>
<dbReference type="InterPro" id="IPR040442">
    <property type="entry name" value="Pyrv_kinase-like_dom_sf"/>
</dbReference>
<evidence type="ECO:0000259" key="4">
    <source>
        <dbReference type="Pfam" id="PF03328"/>
    </source>
</evidence>
<dbReference type="VEuPathDB" id="FungiDB:ASPSYDRAFT_72008"/>
<dbReference type="AlphaFoldDB" id="A0A1L9T5M3"/>
<dbReference type="PANTHER" id="PTHR30502:SF0">
    <property type="entry name" value="PHOSPHOENOLPYRUVATE CARBOXYLASE FAMILY PROTEIN"/>
    <property type="match status" value="1"/>
</dbReference>
<dbReference type="GO" id="GO:0046872">
    <property type="term" value="F:metal ion binding"/>
    <property type="evidence" value="ECO:0007669"/>
    <property type="project" value="UniProtKB-KW"/>
</dbReference>
<organism evidence="5 6">
    <name type="scientific">Aspergillus sydowii CBS 593.65</name>
    <dbReference type="NCBI Taxonomy" id="1036612"/>
    <lineage>
        <taxon>Eukaryota</taxon>
        <taxon>Fungi</taxon>
        <taxon>Dikarya</taxon>
        <taxon>Ascomycota</taxon>
        <taxon>Pezizomycotina</taxon>
        <taxon>Eurotiomycetes</taxon>
        <taxon>Eurotiomycetidae</taxon>
        <taxon>Eurotiales</taxon>
        <taxon>Aspergillaceae</taxon>
        <taxon>Aspergillus</taxon>
        <taxon>Aspergillus subgen. Nidulantes</taxon>
    </lineage>
</organism>
<dbReference type="PANTHER" id="PTHR30502">
    <property type="entry name" value="2-KETO-3-DEOXY-L-RHAMNONATE ALDOLASE"/>
    <property type="match status" value="1"/>
</dbReference>
<evidence type="ECO:0000313" key="6">
    <source>
        <dbReference type="Proteomes" id="UP000184356"/>
    </source>
</evidence>
<dbReference type="Proteomes" id="UP000184356">
    <property type="component" value="Unassembled WGS sequence"/>
</dbReference>
<keyword evidence="3" id="KW-0456">Lyase</keyword>
<dbReference type="InterPro" id="IPR005000">
    <property type="entry name" value="Aldolase/citrate-lyase_domain"/>
</dbReference>
<feature type="domain" description="HpcH/HpaI aldolase/citrate lyase" evidence="4">
    <location>
        <begin position="30"/>
        <end position="234"/>
    </location>
</feature>
<evidence type="ECO:0000313" key="5">
    <source>
        <dbReference type="EMBL" id="OJJ54661.1"/>
    </source>
</evidence>
<dbReference type="GO" id="GO:0005737">
    <property type="term" value="C:cytoplasm"/>
    <property type="evidence" value="ECO:0007669"/>
    <property type="project" value="TreeGrafter"/>
</dbReference>
<evidence type="ECO:0000256" key="2">
    <source>
        <dbReference type="ARBA" id="ARBA00022723"/>
    </source>
</evidence>
<dbReference type="Pfam" id="PF03328">
    <property type="entry name" value="HpcH_HpaI"/>
    <property type="match status" value="1"/>
</dbReference>
<protein>
    <recommendedName>
        <fullName evidence="4">HpcH/HpaI aldolase/citrate lyase domain-containing protein</fullName>
    </recommendedName>
</protein>
<dbReference type="GO" id="GO:0016832">
    <property type="term" value="F:aldehyde-lyase activity"/>
    <property type="evidence" value="ECO:0007669"/>
    <property type="project" value="TreeGrafter"/>
</dbReference>
<sequence>MTSSIFPNNLINLASQDKVCRTLGIKFITSPEIIFIARNAGFHALFIDLEHSSLSLETASHLCVTGMNAGLSPIVRVPGQAGPGFIQRLLDNGAQGIIVPHVDTVEQALSAVNAAKYPPVGKRSVTGMLPHMGYRSAPISDVSAVGNTHLSTVVVMIESPEAVKNVEAIAAVEGVDVVLVGTNDLSIELGVAGNFDHPSFVASMEKIAEAVRRHRKILGVAGIYNRPDLLRGYIRDLGARFVVGHVDLPMVAKVAGATADELVRLEENLPT</sequence>